<sequence>MTEEQNDYNNTNTLEASMEEDDLLLEENSAEFDSFGENIIEYELFDENSIESEVFDKTSSSCSLSSKNANLSKTVKQLSKKRRTNPIWTIIEETDDKNYCKIC</sequence>
<name>A0A9N9HTZ6_9GLOM</name>
<dbReference type="EMBL" id="CAJVPY010009137">
    <property type="protein sequence ID" value="CAG8705230.1"/>
    <property type="molecule type" value="Genomic_DNA"/>
</dbReference>
<evidence type="ECO:0000313" key="2">
    <source>
        <dbReference type="Proteomes" id="UP000789405"/>
    </source>
</evidence>
<comment type="caution">
    <text evidence="1">The sequence shown here is derived from an EMBL/GenBank/DDBJ whole genome shotgun (WGS) entry which is preliminary data.</text>
</comment>
<dbReference type="OrthoDB" id="10477108at2759"/>
<evidence type="ECO:0000313" key="1">
    <source>
        <dbReference type="EMBL" id="CAG8705230.1"/>
    </source>
</evidence>
<keyword evidence="2" id="KW-1185">Reference proteome</keyword>
<proteinExistence type="predicted"/>
<dbReference type="AlphaFoldDB" id="A0A9N9HTZ6"/>
<accession>A0A9N9HTZ6</accession>
<protein>
    <submittedName>
        <fullName evidence="1">11706_t:CDS:1</fullName>
    </submittedName>
</protein>
<dbReference type="Proteomes" id="UP000789405">
    <property type="component" value="Unassembled WGS sequence"/>
</dbReference>
<gene>
    <name evidence="1" type="ORF">DERYTH_LOCUS13239</name>
</gene>
<reference evidence="1" key="1">
    <citation type="submission" date="2021-06" db="EMBL/GenBank/DDBJ databases">
        <authorList>
            <person name="Kallberg Y."/>
            <person name="Tangrot J."/>
            <person name="Rosling A."/>
        </authorList>
    </citation>
    <scope>NUCLEOTIDE SEQUENCE</scope>
    <source>
        <strain evidence="1">MA453B</strain>
    </source>
</reference>
<organism evidence="1 2">
    <name type="scientific">Dentiscutata erythropus</name>
    <dbReference type="NCBI Taxonomy" id="1348616"/>
    <lineage>
        <taxon>Eukaryota</taxon>
        <taxon>Fungi</taxon>
        <taxon>Fungi incertae sedis</taxon>
        <taxon>Mucoromycota</taxon>
        <taxon>Glomeromycotina</taxon>
        <taxon>Glomeromycetes</taxon>
        <taxon>Diversisporales</taxon>
        <taxon>Gigasporaceae</taxon>
        <taxon>Dentiscutata</taxon>
    </lineage>
</organism>